<dbReference type="Gene3D" id="1.10.10.1410">
    <property type="match status" value="1"/>
</dbReference>
<dbReference type="CDD" id="cd05831">
    <property type="entry name" value="Ribosomal_P1"/>
    <property type="match status" value="1"/>
</dbReference>
<sequence>MWHSIRAASFFFLRISDQFVPRFTSLRSVISKGNLFRCFTFDDSFPIVKMSVGETACSYASLILHDEGIAVTSDNIVTLLKSANVQVDSFWPTLFAKLAEKKNLGDLIANAAGGGAPVAVAAAPVAAAAGGGAAAAPAAEEKKKEEPEEESDDDMGFGLFD</sequence>
<protein>
    <recommendedName>
        <fullName evidence="9">60S acidic ribosomal protein P1</fullName>
    </recommendedName>
</protein>
<organism evidence="7 8">
    <name type="scientific">Phaseolus coccineus</name>
    <name type="common">Scarlet runner bean</name>
    <name type="synonym">Phaseolus multiflorus</name>
    <dbReference type="NCBI Taxonomy" id="3886"/>
    <lineage>
        <taxon>Eukaryota</taxon>
        <taxon>Viridiplantae</taxon>
        <taxon>Streptophyta</taxon>
        <taxon>Embryophyta</taxon>
        <taxon>Tracheophyta</taxon>
        <taxon>Spermatophyta</taxon>
        <taxon>Magnoliopsida</taxon>
        <taxon>eudicotyledons</taxon>
        <taxon>Gunneridae</taxon>
        <taxon>Pentapetalae</taxon>
        <taxon>rosids</taxon>
        <taxon>fabids</taxon>
        <taxon>Fabales</taxon>
        <taxon>Fabaceae</taxon>
        <taxon>Papilionoideae</taxon>
        <taxon>50 kb inversion clade</taxon>
        <taxon>NPAAA clade</taxon>
        <taxon>indigoferoid/millettioid clade</taxon>
        <taxon>Phaseoleae</taxon>
        <taxon>Phaseolus</taxon>
    </lineage>
</organism>
<evidence type="ECO:0000256" key="1">
    <source>
        <dbReference type="ARBA" id="ARBA00003362"/>
    </source>
</evidence>
<dbReference type="EMBL" id="JAYMYR010000010">
    <property type="protein sequence ID" value="KAK7335494.1"/>
    <property type="molecule type" value="Genomic_DNA"/>
</dbReference>
<dbReference type="InterPro" id="IPR027534">
    <property type="entry name" value="Ribosomal_P1/P2"/>
</dbReference>
<reference evidence="7 8" key="1">
    <citation type="submission" date="2024-01" db="EMBL/GenBank/DDBJ databases">
        <title>The genomes of 5 underutilized Papilionoideae crops provide insights into root nodulation and disease resistanc.</title>
        <authorList>
            <person name="Jiang F."/>
        </authorList>
    </citation>
    <scope>NUCLEOTIDE SEQUENCE [LARGE SCALE GENOMIC DNA]</scope>
    <source>
        <strain evidence="7">JINMINGXINNONG_FW02</strain>
        <tissue evidence="7">Leaves</tissue>
    </source>
</reference>
<evidence type="ECO:0000256" key="6">
    <source>
        <dbReference type="SAM" id="MobiDB-lite"/>
    </source>
</evidence>
<dbReference type="GO" id="GO:0043021">
    <property type="term" value="F:ribonucleoprotein complex binding"/>
    <property type="evidence" value="ECO:0007669"/>
    <property type="project" value="TreeGrafter"/>
</dbReference>
<dbReference type="Pfam" id="PF00428">
    <property type="entry name" value="Ribosomal_60s"/>
    <property type="match status" value="1"/>
</dbReference>
<dbReference type="FunFam" id="1.10.10.1410:FF:000001">
    <property type="entry name" value="60S acidic ribosomal protein P1"/>
    <property type="match status" value="1"/>
</dbReference>
<evidence type="ECO:0008006" key="9">
    <source>
        <dbReference type="Google" id="ProtNLM"/>
    </source>
</evidence>
<accession>A0AAN9QHF0</accession>
<dbReference type="GO" id="GO:0022625">
    <property type="term" value="C:cytosolic large ribosomal subunit"/>
    <property type="evidence" value="ECO:0007669"/>
    <property type="project" value="TreeGrafter"/>
</dbReference>
<dbReference type="HAMAP" id="MF_01478">
    <property type="entry name" value="Ribosomal_L12_arch"/>
    <property type="match status" value="1"/>
</dbReference>
<dbReference type="GO" id="GO:0030295">
    <property type="term" value="F:protein kinase activator activity"/>
    <property type="evidence" value="ECO:0007669"/>
    <property type="project" value="TreeGrafter"/>
</dbReference>
<comment type="function">
    <text evidence="1">Plays an important role in the elongation step of protein synthesis.</text>
</comment>
<evidence type="ECO:0000313" key="7">
    <source>
        <dbReference type="EMBL" id="KAK7335494.1"/>
    </source>
</evidence>
<comment type="subunit">
    <text evidence="3">P1 and P2 exist as dimers at the large ribosomal subunit.</text>
</comment>
<evidence type="ECO:0000256" key="5">
    <source>
        <dbReference type="ARBA" id="ARBA00023274"/>
    </source>
</evidence>
<evidence type="ECO:0000256" key="2">
    <source>
        <dbReference type="ARBA" id="ARBA00005436"/>
    </source>
</evidence>
<keyword evidence="4" id="KW-0689">Ribosomal protein</keyword>
<keyword evidence="5" id="KW-0687">Ribonucleoprotein</keyword>
<dbReference type="PANTHER" id="PTHR45696:SF40">
    <property type="entry name" value="60S ACIDIC RIBOSOMAL PROTEIN"/>
    <property type="match status" value="1"/>
</dbReference>
<proteinExistence type="inferred from homology"/>
<comment type="caution">
    <text evidence="7">The sequence shown here is derived from an EMBL/GenBank/DDBJ whole genome shotgun (WGS) entry which is preliminary data.</text>
</comment>
<gene>
    <name evidence="7" type="ORF">VNO80_27373</name>
</gene>
<keyword evidence="8" id="KW-1185">Reference proteome</keyword>
<evidence type="ECO:0000256" key="4">
    <source>
        <dbReference type="ARBA" id="ARBA00022980"/>
    </source>
</evidence>
<dbReference type="PANTHER" id="PTHR45696">
    <property type="entry name" value="60S ACIDIC RIBOSOMAL PROTEIN P1"/>
    <property type="match status" value="1"/>
</dbReference>
<name>A0AAN9QHF0_PHACN</name>
<dbReference type="Proteomes" id="UP001374584">
    <property type="component" value="Unassembled WGS sequence"/>
</dbReference>
<evidence type="ECO:0000313" key="8">
    <source>
        <dbReference type="Proteomes" id="UP001374584"/>
    </source>
</evidence>
<comment type="similarity">
    <text evidence="2">Belongs to the eukaryotic ribosomal protein P1/P2 family.</text>
</comment>
<dbReference type="InterPro" id="IPR038716">
    <property type="entry name" value="P1/P2_N_sf"/>
</dbReference>
<dbReference type="GO" id="GO:0002181">
    <property type="term" value="P:cytoplasmic translation"/>
    <property type="evidence" value="ECO:0007669"/>
    <property type="project" value="TreeGrafter"/>
</dbReference>
<dbReference type="GO" id="GO:0003735">
    <property type="term" value="F:structural constituent of ribosome"/>
    <property type="evidence" value="ECO:0007669"/>
    <property type="project" value="InterPro"/>
</dbReference>
<dbReference type="GO" id="GO:0006414">
    <property type="term" value="P:translational elongation"/>
    <property type="evidence" value="ECO:0007669"/>
    <property type="project" value="InterPro"/>
</dbReference>
<evidence type="ECO:0000256" key="3">
    <source>
        <dbReference type="ARBA" id="ARBA00011266"/>
    </source>
</evidence>
<dbReference type="AlphaFoldDB" id="A0AAN9QHF0"/>
<feature type="region of interest" description="Disordered" evidence="6">
    <location>
        <begin position="134"/>
        <end position="161"/>
    </location>
</feature>